<dbReference type="OrthoDB" id="6287754at2759"/>
<evidence type="ECO:0000256" key="2">
    <source>
        <dbReference type="ARBA" id="ARBA00004604"/>
    </source>
</evidence>
<evidence type="ECO:0000313" key="12">
    <source>
        <dbReference type="Proteomes" id="UP000812440"/>
    </source>
</evidence>
<keyword evidence="12" id="KW-1185">Reference proteome</keyword>
<dbReference type="InterPro" id="IPR035979">
    <property type="entry name" value="RBD_domain_sf"/>
</dbReference>
<evidence type="ECO:0000256" key="1">
    <source>
        <dbReference type="ARBA" id="ARBA00004496"/>
    </source>
</evidence>
<dbReference type="GO" id="GO:0005737">
    <property type="term" value="C:cytoplasm"/>
    <property type="evidence" value="ECO:0007669"/>
    <property type="project" value="UniProtKB-SubCell"/>
</dbReference>
<keyword evidence="6" id="KW-0694">RNA-binding</keyword>
<evidence type="ECO:0000256" key="8">
    <source>
        <dbReference type="ARBA" id="ARBA00023242"/>
    </source>
</evidence>
<keyword evidence="7" id="KW-0238">DNA-binding</keyword>
<sequence>MDPEIVSFTIPTESNKIVFVWNISALRSEEEIYFSLLQVFSQFGALYTLKIFPNAGDPGYYAVIKYYCARDARRAQEACDHKNLFQDSPLKLQNISGLDEDEGDPQEEIKQRYLCVLEVLIPAYGVSSRGVGVAEETLIKQKDPTDFLQKTGNLQKYAAQKALSDAFQKILLLVFENGKVAVEYVSPDDNTVDCLTEEELQGLIQVNDFTWTSFNPDGEEEILGELTFHEDALGAED</sequence>
<dbReference type="SUPFAM" id="SSF54928">
    <property type="entry name" value="RNA-binding domain, RBD"/>
    <property type="match status" value="1"/>
</dbReference>
<dbReference type="Pfam" id="PF25517">
    <property type="entry name" value="DSRM_RDM1"/>
    <property type="match status" value="1"/>
</dbReference>
<organism evidence="11 12">
    <name type="scientific">Hymenochirus boettgeri</name>
    <name type="common">Congo dwarf clawed frog</name>
    <dbReference type="NCBI Taxonomy" id="247094"/>
    <lineage>
        <taxon>Eukaryota</taxon>
        <taxon>Metazoa</taxon>
        <taxon>Chordata</taxon>
        <taxon>Craniata</taxon>
        <taxon>Vertebrata</taxon>
        <taxon>Euteleostomi</taxon>
        <taxon>Amphibia</taxon>
        <taxon>Batrachia</taxon>
        <taxon>Anura</taxon>
        <taxon>Pipoidea</taxon>
        <taxon>Pipidae</taxon>
        <taxon>Pipinae</taxon>
        <taxon>Hymenochirus</taxon>
    </lineage>
</organism>
<accession>A0A8T2JNZ2</accession>
<dbReference type="InterPro" id="IPR040224">
    <property type="entry name" value="RDM1"/>
</dbReference>
<proteinExistence type="predicted"/>
<evidence type="ECO:0000256" key="3">
    <source>
        <dbReference type="ARBA" id="ARBA00011738"/>
    </source>
</evidence>
<evidence type="ECO:0000256" key="5">
    <source>
        <dbReference type="ARBA" id="ARBA00022490"/>
    </source>
</evidence>
<keyword evidence="5" id="KW-0963">Cytoplasm</keyword>
<feature type="domain" description="RRM" evidence="9">
    <location>
        <begin position="36"/>
        <end position="85"/>
    </location>
</feature>
<evidence type="ECO:0000313" key="11">
    <source>
        <dbReference type="EMBL" id="KAG8447015.1"/>
    </source>
</evidence>
<gene>
    <name evidence="11" type="ORF">GDO86_014456</name>
</gene>
<dbReference type="InterPro" id="IPR034200">
    <property type="entry name" value="RDM1_RRM"/>
</dbReference>
<keyword evidence="8" id="KW-0539">Nucleus</keyword>
<evidence type="ECO:0000259" key="10">
    <source>
        <dbReference type="Pfam" id="PF25517"/>
    </source>
</evidence>
<reference evidence="11" key="1">
    <citation type="thesis" date="2020" institute="ProQuest LLC" country="789 East Eisenhower Parkway, Ann Arbor, MI, USA">
        <title>Comparative Genomics and Chromosome Evolution.</title>
        <authorList>
            <person name="Mudd A.B."/>
        </authorList>
    </citation>
    <scope>NUCLEOTIDE SEQUENCE</scope>
    <source>
        <strain evidence="11">Female2</strain>
        <tissue evidence="11">Blood</tissue>
    </source>
</reference>
<protein>
    <recommendedName>
        <fullName evidence="4">RAD52 motif-containing protein 1</fullName>
    </recommendedName>
</protein>
<evidence type="ECO:0000256" key="7">
    <source>
        <dbReference type="ARBA" id="ARBA00023125"/>
    </source>
</evidence>
<name>A0A8T2JNZ2_9PIPI</name>
<dbReference type="InterPro" id="IPR000504">
    <property type="entry name" value="RRM_dom"/>
</dbReference>
<dbReference type="SUPFAM" id="SSF54768">
    <property type="entry name" value="dsRNA-binding domain-like"/>
    <property type="match status" value="1"/>
</dbReference>
<dbReference type="Pfam" id="PF00076">
    <property type="entry name" value="RRM_1"/>
    <property type="match status" value="1"/>
</dbReference>
<dbReference type="GO" id="GO:0003723">
    <property type="term" value="F:RNA binding"/>
    <property type="evidence" value="ECO:0007669"/>
    <property type="project" value="UniProtKB-KW"/>
</dbReference>
<comment type="subunit">
    <text evidence="3">Homodimer.</text>
</comment>
<dbReference type="AlphaFoldDB" id="A0A8T2JNZ2"/>
<dbReference type="EMBL" id="JAACNH010000003">
    <property type="protein sequence ID" value="KAG8447015.1"/>
    <property type="molecule type" value="Genomic_DNA"/>
</dbReference>
<feature type="domain" description="DM1" evidence="10">
    <location>
        <begin position="92"/>
        <end position="171"/>
    </location>
</feature>
<comment type="subcellular location">
    <subcellularLocation>
        <location evidence="1">Cytoplasm</location>
    </subcellularLocation>
    <subcellularLocation>
        <location evidence="2">Nucleus</location>
        <location evidence="2">Nucleolus</location>
    </subcellularLocation>
</comment>
<evidence type="ECO:0000256" key="4">
    <source>
        <dbReference type="ARBA" id="ARBA00013723"/>
    </source>
</evidence>
<dbReference type="GO" id="GO:0005730">
    <property type="term" value="C:nucleolus"/>
    <property type="evidence" value="ECO:0007669"/>
    <property type="project" value="UniProtKB-SubCell"/>
</dbReference>
<dbReference type="InterPro" id="IPR057652">
    <property type="entry name" value="DSRM_RDM1"/>
</dbReference>
<dbReference type="GO" id="GO:0003677">
    <property type="term" value="F:DNA binding"/>
    <property type="evidence" value="ECO:0007669"/>
    <property type="project" value="UniProtKB-KW"/>
</dbReference>
<dbReference type="Proteomes" id="UP000812440">
    <property type="component" value="Chromosome 8_10"/>
</dbReference>
<dbReference type="PANTHER" id="PTHR31164">
    <property type="entry name" value="RAD52 MOTIF-CONTAINING PROTEIN 1"/>
    <property type="match status" value="1"/>
</dbReference>
<dbReference type="CDD" id="cd12364">
    <property type="entry name" value="RRM_RDM1"/>
    <property type="match status" value="1"/>
</dbReference>
<evidence type="ECO:0000259" key="9">
    <source>
        <dbReference type="Pfam" id="PF00076"/>
    </source>
</evidence>
<dbReference type="PANTHER" id="PTHR31164:SF1">
    <property type="entry name" value="RAD52 MOTIF-CONTAINING PROTEIN 1"/>
    <property type="match status" value="1"/>
</dbReference>
<dbReference type="Gene3D" id="3.30.70.330">
    <property type="match status" value="1"/>
</dbReference>
<evidence type="ECO:0000256" key="6">
    <source>
        <dbReference type="ARBA" id="ARBA00022884"/>
    </source>
</evidence>
<dbReference type="InterPro" id="IPR012677">
    <property type="entry name" value="Nucleotide-bd_a/b_plait_sf"/>
</dbReference>
<comment type="caution">
    <text evidence="11">The sequence shown here is derived from an EMBL/GenBank/DDBJ whole genome shotgun (WGS) entry which is preliminary data.</text>
</comment>